<dbReference type="GO" id="GO:0003700">
    <property type="term" value="F:DNA-binding transcription factor activity"/>
    <property type="evidence" value="ECO:0007669"/>
    <property type="project" value="TreeGrafter"/>
</dbReference>
<gene>
    <name evidence="6" type="ORF">SAMN05421874_105356</name>
</gene>
<accession>A0A1G8ZMT6</accession>
<evidence type="ECO:0000256" key="3">
    <source>
        <dbReference type="ARBA" id="ARBA00023163"/>
    </source>
</evidence>
<dbReference type="InterPro" id="IPR009057">
    <property type="entry name" value="Homeodomain-like_sf"/>
</dbReference>
<feature type="domain" description="HTH tetR-type" evidence="5">
    <location>
        <begin position="18"/>
        <end position="78"/>
    </location>
</feature>
<evidence type="ECO:0000313" key="7">
    <source>
        <dbReference type="Proteomes" id="UP000198683"/>
    </source>
</evidence>
<dbReference type="SUPFAM" id="SSF46689">
    <property type="entry name" value="Homeodomain-like"/>
    <property type="match status" value="1"/>
</dbReference>
<feature type="DNA-binding region" description="H-T-H motif" evidence="4">
    <location>
        <begin position="41"/>
        <end position="60"/>
    </location>
</feature>
<keyword evidence="1" id="KW-0805">Transcription regulation</keyword>
<evidence type="ECO:0000313" key="6">
    <source>
        <dbReference type="EMBL" id="SDK16361.1"/>
    </source>
</evidence>
<proteinExistence type="predicted"/>
<evidence type="ECO:0000259" key="5">
    <source>
        <dbReference type="PROSITE" id="PS50977"/>
    </source>
</evidence>
<evidence type="ECO:0000256" key="4">
    <source>
        <dbReference type="PROSITE-ProRule" id="PRU00335"/>
    </source>
</evidence>
<dbReference type="Pfam" id="PF00440">
    <property type="entry name" value="TetR_N"/>
    <property type="match status" value="1"/>
</dbReference>
<dbReference type="InterPro" id="IPR001647">
    <property type="entry name" value="HTH_TetR"/>
</dbReference>
<dbReference type="PANTHER" id="PTHR30055">
    <property type="entry name" value="HTH-TYPE TRANSCRIPTIONAL REGULATOR RUTR"/>
    <property type="match status" value="1"/>
</dbReference>
<dbReference type="Gene3D" id="1.10.357.10">
    <property type="entry name" value="Tetracycline Repressor, domain 2"/>
    <property type="match status" value="1"/>
</dbReference>
<dbReference type="STRING" id="683260.SAMN05421874_105356"/>
<dbReference type="EMBL" id="FNFB01000005">
    <property type="protein sequence ID" value="SDK16361.1"/>
    <property type="molecule type" value="Genomic_DNA"/>
</dbReference>
<dbReference type="AlphaFoldDB" id="A0A1G8ZMT6"/>
<evidence type="ECO:0000256" key="2">
    <source>
        <dbReference type="ARBA" id="ARBA00023125"/>
    </source>
</evidence>
<dbReference type="PRINTS" id="PR00455">
    <property type="entry name" value="HTHTETR"/>
</dbReference>
<reference evidence="6 7" key="1">
    <citation type="submission" date="2016-10" db="EMBL/GenBank/DDBJ databases">
        <authorList>
            <person name="de Groot N.N."/>
        </authorList>
    </citation>
    <scope>NUCLEOTIDE SEQUENCE [LARGE SCALE GENOMIC DNA]</scope>
    <source>
        <strain evidence="6 7">CGMCC 4.5681</strain>
    </source>
</reference>
<keyword evidence="2 4" id="KW-0238">DNA-binding</keyword>
<evidence type="ECO:0000256" key="1">
    <source>
        <dbReference type="ARBA" id="ARBA00023015"/>
    </source>
</evidence>
<keyword evidence="7" id="KW-1185">Reference proteome</keyword>
<keyword evidence="3" id="KW-0804">Transcription</keyword>
<organism evidence="6 7">
    <name type="scientific">Nonomuraea maritima</name>
    <dbReference type="NCBI Taxonomy" id="683260"/>
    <lineage>
        <taxon>Bacteria</taxon>
        <taxon>Bacillati</taxon>
        <taxon>Actinomycetota</taxon>
        <taxon>Actinomycetes</taxon>
        <taxon>Streptosporangiales</taxon>
        <taxon>Streptosporangiaceae</taxon>
        <taxon>Nonomuraea</taxon>
    </lineage>
</organism>
<dbReference type="PANTHER" id="PTHR30055:SF234">
    <property type="entry name" value="HTH-TYPE TRANSCRIPTIONAL REGULATOR BETI"/>
    <property type="match status" value="1"/>
</dbReference>
<dbReference type="Proteomes" id="UP000198683">
    <property type="component" value="Unassembled WGS sequence"/>
</dbReference>
<dbReference type="GO" id="GO:0000976">
    <property type="term" value="F:transcription cis-regulatory region binding"/>
    <property type="evidence" value="ECO:0007669"/>
    <property type="project" value="TreeGrafter"/>
</dbReference>
<dbReference type="PROSITE" id="PS50977">
    <property type="entry name" value="HTH_TETR_2"/>
    <property type="match status" value="1"/>
</dbReference>
<name>A0A1G8ZMT6_9ACTN</name>
<dbReference type="InterPro" id="IPR050109">
    <property type="entry name" value="HTH-type_TetR-like_transc_reg"/>
</dbReference>
<protein>
    <submittedName>
        <fullName evidence="6">Transcriptional regulator, TetR family</fullName>
    </submittedName>
</protein>
<sequence>MKVERVKVVVVAQRKSRSDRRIDLIDAARRAIIRHGIDGVQLSHVAEEAGLTSGAVLYHYPDLRELLVEAQQAGMERFYEHRLRRLTALTDPAEKLVVTIRSGLPTGPLDPDVRLLNELGGAAGRNRVYGVLLTSLYDRQVSMYQAILDTGAALGVFRLSADSLTIARNLVALEDAYGYRITARHPLIGPDEAAELILSYARAATGNDLAH</sequence>